<keyword evidence="2" id="KW-0732">Signal</keyword>
<dbReference type="Proteomes" id="UP000887566">
    <property type="component" value="Unplaced"/>
</dbReference>
<organism evidence="3 4">
    <name type="scientific">Plectus sambesii</name>
    <dbReference type="NCBI Taxonomy" id="2011161"/>
    <lineage>
        <taxon>Eukaryota</taxon>
        <taxon>Metazoa</taxon>
        <taxon>Ecdysozoa</taxon>
        <taxon>Nematoda</taxon>
        <taxon>Chromadorea</taxon>
        <taxon>Plectida</taxon>
        <taxon>Plectina</taxon>
        <taxon>Plectoidea</taxon>
        <taxon>Plectidae</taxon>
        <taxon>Plectus</taxon>
    </lineage>
</organism>
<keyword evidence="3" id="KW-1185">Reference proteome</keyword>
<feature type="chain" id="PRO_5037885891" evidence="2">
    <location>
        <begin position="18"/>
        <end position="309"/>
    </location>
</feature>
<evidence type="ECO:0000256" key="2">
    <source>
        <dbReference type="SAM" id="SignalP"/>
    </source>
</evidence>
<reference evidence="4" key="1">
    <citation type="submission" date="2022-11" db="UniProtKB">
        <authorList>
            <consortium name="WormBaseParasite"/>
        </authorList>
    </citation>
    <scope>IDENTIFICATION</scope>
</reference>
<feature type="region of interest" description="Disordered" evidence="1">
    <location>
        <begin position="27"/>
        <end position="58"/>
    </location>
</feature>
<feature type="signal peptide" evidence="2">
    <location>
        <begin position="1"/>
        <end position="17"/>
    </location>
</feature>
<feature type="compositionally biased region" description="Polar residues" evidence="1">
    <location>
        <begin position="29"/>
        <end position="45"/>
    </location>
</feature>
<dbReference type="AlphaFoldDB" id="A0A914WYI2"/>
<proteinExistence type="predicted"/>
<protein>
    <submittedName>
        <fullName evidence="4">Uncharacterized protein</fullName>
    </submittedName>
</protein>
<sequence length="309" mass="33874">MKLLLIIACVFMVSVLADQVDDVIKSADPATTSPAPSQETTTSSAKVPETDDKIADVEQVKSKASAGHYDYNDDSYDYSSNDDSSYDSSYDRDYYYDDWSGSCDKSKKSHECPKKETGCPRLNFGRKSDAGGSVITFDRVAEGASVVFNCALGEVLVDNSGVQYDKVTKTCRNGKYHPNTPSDKDVEELHCVPATVKCVDPQTLLKVEDNKEASFSLYTLGTQEVGKEISLSCGKARTRIVVKYDGDVASRVENQHKFGSESILLTCTHEGKWATSTINNFPRPQPIKKGTVSDANSIICQSENDNFNN</sequence>
<evidence type="ECO:0000256" key="1">
    <source>
        <dbReference type="SAM" id="MobiDB-lite"/>
    </source>
</evidence>
<evidence type="ECO:0000313" key="3">
    <source>
        <dbReference type="Proteomes" id="UP000887566"/>
    </source>
</evidence>
<dbReference type="WBParaSite" id="PSAMB.scaffold5916size10590.g27510.t1">
    <property type="protein sequence ID" value="PSAMB.scaffold5916size10590.g27510.t1"/>
    <property type="gene ID" value="PSAMB.scaffold5916size10590.g27510"/>
</dbReference>
<feature type="compositionally biased region" description="Basic and acidic residues" evidence="1">
    <location>
        <begin position="48"/>
        <end position="58"/>
    </location>
</feature>
<accession>A0A914WYI2</accession>
<name>A0A914WYI2_9BILA</name>
<evidence type="ECO:0000313" key="4">
    <source>
        <dbReference type="WBParaSite" id="PSAMB.scaffold5916size10590.g27510.t1"/>
    </source>
</evidence>